<keyword evidence="6" id="KW-1185">Reference proteome</keyword>
<sequence>MGVVVRSGETFVSELERCRRMLVACAGVQRRKDGKEFKNLKPRPIDDADEKVVCVTSGVSFLGSAIVNELSLHGYFVRVIVDNPEDVNKLEETTSGRHNVTVVVADLTDVNSLVEAFNGCRGVFHTSSSIDPSGVSGYTKVMSEVEMRTTENVMEACARTETVRNCVLTSSLLACIWRDQAGESESIGSSRIVDHACWSSLQLCQDKKLWFALGKLKSEKVAWKIAQESGLKLATICSALITGPNFHRRSSTATIAYLKGAREMYTNGLLATVDVTKLAKAHVCVYEGMKENSSSRYICFDRVISTANEASMLATEIGVPVGSIVQTTPPINSPEEFQEYKKIDPELRTTSLFRQPPRTLRRSSPFRF</sequence>
<evidence type="ECO:0000256" key="1">
    <source>
        <dbReference type="ARBA" id="ARBA00022857"/>
    </source>
</evidence>
<keyword evidence="1" id="KW-0521">NADP</keyword>
<organism evidence="5 6">
    <name type="scientific">Cucurbita argyrosperma subsp. sororia</name>
    <dbReference type="NCBI Taxonomy" id="37648"/>
    <lineage>
        <taxon>Eukaryota</taxon>
        <taxon>Viridiplantae</taxon>
        <taxon>Streptophyta</taxon>
        <taxon>Embryophyta</taxon>
        <taxon>Tracheophyta</taxon>
        <taxon>Spermatophyta</taxon>
        <taxon>Magnoliopsida</taxon>
        <taxon>eudicotyledons</taxon>
        <taxon>Gunneridae</taxon>
        <taxon>Pentapetalae</taxon>
        <taxon>rosids</taxon>
        <taxon>fabids</taxon>
        <taxon>Cucurbitales</taxon>
        <taxon>Cucurbitaceae</taxon>
        <taxon>Cucurbiteae</taxon>
        <taxon>Cucurbita</taxon>
    </lineage>
</organism>
<dbReference type="InterPro" id="IPR050425">
    <property type="entry name" value="NAD(P)_dehydrat-like"/>
</dbReference>
<dbReference type="Proteomes" id="UP000685013">
    <property type="component" value="Chromosome 15"/>
</dbReference>
<evidence type="ECO:0000313" key="5">
    <source>
        <dbReference type="EMBL" id="KAG6578654.1"/>
    </source>
</evidence>
<comment type="similarity">
    <text evidence="3">Belongs to the 3-beta-HSD family.</text>
</comment>
<evidence type="ECO:0000313" key="6">
    <source>
        <dbReference type="Proteomes" id="UP000685013"/>
    </source>
</evidence>
<reference evidence="5 6" key="1">
    <citation type="journal article" date="2021" name="Hortic Res">
        <title>The domestication of Cucurbita argyrosperma as revealed by the genome of its wild relative.</title>
        <authorList>
            <person name="Barrera-Redondo J."/>
            <person name="Sanchez-de la Vega G."/>
            <person name="Aguirre-Liguori J.A."/>
            <person name="Castellanos-Morales G."/>
            <person name="Gutierrez-Guerrero Y.T."/>
            <person name="Aguirre-Dugua X."/>
            <person name="Aguirre-Planter E."/>
            <person name="Tenaillon M.I."/>
            <person name="Lira-Saade R."/>
            <person name="Eguiarte L.E."/>
        </authorList>
    </citation>
    <scope>NUCLEOTIDE SEQUENCE [LARGE SCALE GENOMIC DNA]</scope>
    <source>
        <strain evidence="5">JBR-2021</strain>
    </source>
</reference>
<dbReference type="PANTHER" id="PTHR10366">
    <property type="entry name" value="NAD DEPENDENT EPIMERASE/DEHYDRATASE"/>
    <property type="match status" value="1"/>
</dbReference>
<dbReference type="EMBL" id="JAGKQH010000015">
    <property type="protein sequence ID" value="KAG6578654.1"/>
    <property type="molecule type" value="Genomic_DNA"/>
</dbReference>
<accession>A0AAV6MCS9</accession>
<gene>
    <name evidence="5" type="primary">SNL6</name>
    <name evidence="5" type="ORF">SDJN03_23102</name>
</gene>
<evidence type="ECO:0000256" key="2">
    <source>
        <dbReference type="ARBA" id="ARBA00023002"/>
    </source>
</evidence>
<comment type="caution">
    <text evidence="5">The sequence shown here is derived from an EMBL/GenBank/DDBJ whole genome shotgun (WGS) entry which is preliminary data.</text>
</comment>
<protein>
    <submittedName>
        <fullName evidence="5">Cinnamoyl-CoA reductase-like SNL6</fullName>
    </submittedName>
</protein>
<proteinExistence type="inferred from homology"/>
<dbReference type="AlphaFoldDB" id="A0AAV6MCS9"/>
<evidence type="ECO:0000259" key="4">
    <source>
        <dbReference type="Pfam" id="PF01073"/>
    </source>
</evidence>
<dbReference type="InterPro" id="IPR002225">
    <property type="entry name" value="3Beta_OHSteriod_DH/Estase"/>
</dbReference>
<name>A0AAV6MCS9_9ROSI</name>
<keyword evidence="2 3" id="KW-0560">Oxidoreductase</keyword>
<dbReference type="GO" id="GO:0006694">
    <property type="term" value="P:steroid biosynthetic process"/>
    <property type="evidence" value="ECO:0007669"/>
    <property type="project" value="InterPro"/>
</dbReference>
<dbReference type="GO" id="GO:0016616">
    <property type="term" value="F:oxidoreductase activity, acting on the CH-OH group of donors, NAD or NADP as acceptor"/>
    <property type="evidence" value="ECO:0007669"/>
    <property type="project" value="InterPro"/>
</dbReference>
<dbReference type="PANTHER" id="PTHR10366:SF483">
    <property type="entry name" value="CINNAMOYL COA REDUCTASE-LIKE PROTEIN"/>
    <property type="match status" value="1"/>
</dbReference>
<feature type="non-terminal residue" evidence="5">
    <location>
        <position position="1"/>
    </location>
</feature>
<feature type="domain" description="3-beta hydroxysteroid dehydrogenase/isomerase" evidence="4">
    <location>
        <begin position="55"/>
        <end position="198"/>
    </location>
</feature>
<dbReference type="Pfam" id="PF01073">
    <property type="entry name" value="3Beta_HSD"/>
    <property type="match status" value="1"/>
</dbReference>
<evidence type="ECO:0000256" key="3">
    <source>
        <dbReference type="RuleBase" id="RU004475"/>
    </source>
</evidence>